<dbReference type="KEGG" id="kbi:30204432"/>
<name>A0A1B9GC02_9TREE</name>
<dbReference type="EMBL" id="CP144541">
    <property type="protein sequence ID" value="WVW79382.1"/>
    <property type="molecule type" value="Genomic_DNA"/>
</dbReference>
<sequence length="283" mass="31323">MAQQPTTAPNSSGASAVGHPGIATLDRHTSSPTMNVDTASASNGSAECSNNSRHSPFRLDKTSKAFREALARNISKRMAEDAQADRPLNTPWQKLNPASKCLSDYITLEAIQRSLTSGDKTFEDVEQKYSEELKSKGSGEITDQEATVLWQSILGAYIIAASGSNEVTQAHEDAKESWKDWSPLGLHHVYPGSGPDPCTIYGISTYDRNGAFRGEEANTHKVDTQKRIERGSREIEKQLFLETEVPGYFDQEKLDQMKYDMDRERSKWHLFHQFLPGGGGSSH</sequence>
<reference evidence="2" key="3">
    <citation type="submission" date="2014-01" db="EMBL/GenBank/DDBJ databases">
        <title>Evolution of pathogenesis and genome organization in the Tremellales.</title>
        <authorList>
            <person name="Cuomo C."/>
            <person name="Litvintseva A."/>
            <person name="Heitman J."/>
            <person name="Chen Y."/>
            <person name="Sun S."/>
            <person name="Springer D."/>
            <person name="Dromer F."/>
            <person name="Young S."/>
            <person name="Zeng Q."/>
            <person name="Chapman S."/>
            <person name="Gujja S."/>
            <person name="Saif S."/>
            <person name="Birren B."/>
        </authorList>
    </citation>
    <scope>NUCLEOTIDE SEQUENCE</scope>
    <source>
        <strain evidence="2">CBS 10118</strain>
    </source>
</reference>
<dbReference type="AlphaFoldDB" id="A0A1B9GC02"/>
<dbReference type="EMBL" id="KI894018">
    <property type="protein sequence ID" value="OCF28546.1"/>
    <property type="molecule type" value="Genomic_DNA"/>
</dbReference>
<evidence type="ECO:0000313" key="3">
    <source>
        <dbReference type="EMBL" id="WVW79382.1"/>
    </source>
</evidence>
<organism evidence="2">
    <name type="scientific">Kwoniella bestiolae CBS 10118</name>
    <dbReference type="NCBI Taxonomy" id="1296100"/>
    <lineage>
        <taxon>Eukaryota</taxon>
        <taxon>Fungi</taxon>
        <taxon>Dikarya</taxon>
        <taxon>Basidiomycota</taxon>
        <taxon>Agaricomycotina</taxon>
        <taxon>Tremellomycetes</taxon>
        <taxon>Tremellales</taxon>
        <taxon>Cryptococcaceae</taxon>
        <taxon>Kwoniella</taxon>
    </lineage>
</organism>
<evidence type="ECO:0000313" key="4">
    <source>
        <dbReference type="Proteomes" id="UP000092730"/>
    </source>
</evidence>
<reference evidence="3" key="2">
    <citation type="submission" date="2013-07" db="EMBL/GenBank/DDBJ databases">
        <authorList>
            <consortium name="The Broad Institute Genome Sequencing Platform"/>
            <person name="Cuomo C."/>
            <person name="Litvintseva A."/>
            <person name="Chen Y."/>
            <person name="Heitman J."/>
            <person name="Sun S."/>
            <person name="Springer D."/>
            <person name="Dromer F."/>
            <person name="Young S.K."/>
            <person name="Zeng Q."/>
            <person name="Gargeya S."/>
            <person name="Fitzgerald M."/>
            <person name="Abouelleil A."/>
            <person name="Alvarado L."/>
            <person name="Berlin A.M."/>
            <person name="Chapman S.B."/>
            <person name="Dewar J."/>
            <person name="Goldberg J."/>
            <person name="Griggs A."/>
            <person name="Gujja S."/>
            <person name="Hansen M."/>
            <person name="Howarth C."/>
            <person name="Imamovic A."/>
            <person name="Larimer J."/>
            <person name="McCowan C."/>
            <person name="Murphy C."/>
            <person name="Pearson M."/>
            <person name="Priest M."/>
            <person name="Roberts A."/>
            <person name="Saif S."/>
            <person name="Shea T."/>
            <person name="Sykes S."/>
            <person name="Wortman J."/>
            <person name="Nusbaum C."/>
            <person name="Birren B."/>
        </authorList>
    </citation>
    <scope>NUCLEOTIDE SEQUENCE</scope>
    <source>
        <strain evidence="3">CBS 10118</strain>
    </source>
</reference>
<keyword evidence="4" id="KW-1185">Reference proteome</keyword>
<gene>
    <name evidence="2" type="ORF">I302_00033</name>
    <name evidence="3" type="ORF">I302_101350</name>
</gene>
<evidence type="ECO:0000313" key="2">
    <source>
        <dbReference type="EMBL" id="OCF28546.1"/>
    </source>
</evidence>
<feature type="region of interest" description="Disordered" evidence="1">
    <location>
        <begin position="1"/>
        <end position="62"/>
    </location>
</feature>
<feature type="compositionally biased region" description="Polar residues" evidence="1">
    <location>
        <begin position="1"/>
        <end position="14"/>
    </location>
</feature>
<evidence type="ECO:0000256" key="1">
    <source>
        <dbReference type="SAM" id="MobiDB-lite"/>
    </source>
</evidence>
<dbReference type="GeneID" id="30204432"/>
<protein>
    <submittedName>
        <fullName evidence="2">Uncharacterized protein</fullName>
    </submittedName>
</protein>
<accession>A0A1B9GC02</accession>
<reference evidence="2" key="1">
    <citation type="submission" date="2013-07" db="EMBL/GenBank/DDBJ databases">
        <title>The Genome Sequence of Cryptococcus bestiolae CBS10118.</title>
        <authorList>
            <consortium name="The Broad Institute Genome Sequencing Platform"/>
            <person name="Cuomo C."/>
            <person name="Litvintseva A."/>
            <person name="Chen Y."/>
            <person name="Heitman J."/>
            <person name="Sun S."/>
            <person name="Springer D."/>
            <person name="Dromer F."/>
            <person name="Young S.K."/>
            <person name="Zeng Q."/>
            <person name="Gargeya S."/>
            <person name="Fitzgerald M."/>
            <person name="Abouelleil A."/>
            <person name="Alvarado L."/>
            <person name="Berlin A.M."/>
            <person name="Chapman S.B."/>
            <person name="Dewar J."/>
            <person name="Goldberg J."/>
            <person name="Griggs A."/>
            <person name="Gujja S."/>
            <person name="Hansen M."/>
            <person name="Howarth C."/>
            <person name="Imamovic A."/>
            <person name="Larimer J."/>
            <person name="McCowan C."/>
            <person name="Murphy C."/>
            <person name="Pearson M."/>
            <person name="Priest M."/>
            <person name="Roberts A."/>
            <person name="Saif S."/>
            <person name="Shea T."/>
            <person name="Sykes S."/>
            <person name="Wortman J."/>
            <person name="Nusbaum C."/>
            <person name="Birren B."/>
        </authorList>
    </citation>
    <scope>NUCLEOTIDE SEQUENCE [LARGE SCALE GENOMIC DNA]</scope>
    <source>
        <strain evidence="2">CBS 10118</strain>
    </source>
</reference>
<dbReference type="Proteomes" id="UP000092730">
    <property type="component" value="Chromosome 1"/>
</dbReference>
<dbReference type="VEuPathDB" id="FungiDB:I302_00033"/>
<reference evidence="3" key="4">
    <citation type="submission" date="2024-02" db="EMBL/GenBank/DDBJ databases">
        <title>Comparative genomics of Cryptococcus and Kwoniella reveals pathogenesis evolution and contrasting modes of karyotype evolution via chromosome fusion or intercentromeric recombination.</title>
        <authorList>
            <person name="Coelho M.A."/>
            <person name="David-Palma M."/>
            <person name="Shea T."/>
            <person name="Bowers K."/>
            <person name="McGinley-Smith S."/>
            <person name="Mohammad A.W."/>
            <person name="Gnirke A."/>
            <person name="Yurkov A.M."/>
            <person name="Nowrousian M."/>
            <person name="Sun S."/>
            <person name="Cuomo C.A."/>
            <person name="Heitman J."/>
        </authorList>
    </citation>
    <scope>NUCLEOTIDE SEQUENCE</scope>
    <source>
        <strain evidence="3">CBS 10118</strain>
    </source>
</reference>
<dbReference type="RefSeq" id="XP_019049616.1">
    <property type="nucleotide sequence ID" value="XM_019186738.1"/>
</dbReference>
<proteinExistence type="predicted"/>
<feature type="compositionally biased region" description="Polar residues" evidence="1">
    <location>
        <begin position="30"/>
        <end position="54"/>
    </location>
</feature>